<feature type="compositionally biased region" description="Polar residues" evidence="1">
    <location>
        <begin position="52"/>
        <end position="62"/>
    </location>
</feature>
<feature type="region of interest" description="Disordered" evidence="1">
    <location>
        <begin position="1"/>
        <end position="62"/>
    </location>
</feature>
<comment type="caution">
    <text evidence="2">The sequence shown here is derived from an EMBL/GenBank/DDBJ whole genome shotgun (WGS) entry which is preliminary data.</text>
</comment>
<accession>A0A1V2IKI2</accession>
<dbReference type="AlphaFoldDB" id="A0A1V2IKI2"/>
<protein>
    <submittedName>
        <fullName evidence="2">Uncharacterized protein</fullName>
    </submittedName>
</protein>
<sequence length="62" mass="6652">MTESGRPAAGQSEARAAGEPCAADDVGDRRRRTAILTRARRDRQVSVPPHGGSSTPVRTFFD</sequence>
<dbReference type="EMBL" id="MOMC01000003">
    <property type="protein sequence ID" value="ONH33617.1"/>
    <property type="molecule type" value="Genomic_DNA"/>
</dbReference>
<evidence type="ECO:0000256" key="1">
    <source>
        <dbReference type="SAM" id="MobiDB-lite"/>
    </source>
</evidence>
<keyword evidence="3" id="KW-1185">Reference proteome</keyword>
<gene>
    <name evidence="2" type="ORF">BL253_00940</name>
</gene>
<feature type="compositionally biased region" description="Basic residues" evidence="1">
    <location>
        <begin position="29"/>
        <end position="41"/>
    </location>
</feature>
<dbReference type="Proteomes" id="UP000188929">
    <property type="component" value="Unassembled WGS sequence"/>
</dbReference>
<dbReference type="RefSeq" id="WP_076812495.1">
    <property type="nucleotide sequence ID" value="NZ_MOMC01000003.1"/>
</dbReference>
<evidence type="ECO:0000313" key="3">
    <source>
        <dbReference type="Proteomes" id="UP000188929"/>
    </source>
</evidence>
<name>A0A1V2IKI2_9ACTN</name>
<reference evidence="3" key="1">
    <citation type="submission" date="2016-10" db="EMBL/GenBank/DDBJ databases">
        <title>Frankia sp. NRRL B-16386 Genome sequencing.</title>
        <authorList>
            <person name="Ghodhbane-Gtari F."/>
            <person name="Swanson E."/>
            <person name="Gueddou A."/>
            <person name="Hezbri K."/>
            <person name="Ktari K."/>
            <person name="Nouioui I."/>
            <person name="Morris K."/>
            <person name="Simpson S."/>
            <person name="Abebe-Akele F."/>
            <person name="Thomas K."/>
            <person name="Gtari M."/>
            <person name="Tisa L.S."/>
        </authorList>
    </citation>
    <scope>NUCLEOTIDE SEQUENCE [LARGE SCALE GENOMIC DNA]</scope>
    <source>
        <strain evidence="3">NRRL B-16386</strain>
    </source>
</reference>
<evidence type="ECO:0000313" key="2">
    <source>
        <dbReference type="EMBL" id="ONH33617.1"/>
    </source>
</evidence>
<proteinExistence type="predicted"/>
<organism evidence="2 3">
    <name type="scientific">Pseudofrankia asymbiotica</name>
    <dbReference type="NCBI Taxonomy" id="1834516"/>
    <lineage>
        <taxon>Bacteria</taxon>
        <taxon>Bacillati</taxon>
        <taxon>Actinomycetota</taxon>
        <taxon>Actinomycetes</taxon>
        <taxon>Frankiales</taxon>
        <taxon>Frankiaceae</taxon>
        <taxon>Pseudofrankia</taxon>
    </lineage>
</organism>